<evidence type="ECO:0000256" key="3">
    <source>
        <dbReference type="ARBA" id="ARBA00022448"/>
    </source>
</evidence>
<evidence type="ECO:0000256" key="7">
    <source>
        <dbReference type="ARBA" id="ARBA00023136"/>
    </source>
</evidence>
<feature type="transmembrane region" description="Helical" evidence="8">
    <location>
        <begin position="640"/>
        <end position="662"/>
    </location>
</feature>
<keyword evidence="10" id="KW-1185">Reference proteome</keyword>
<evidence type="ECO:0000256" key="1">
    <source>
        <dbReference type="ARBA" id="ARBA00004651"/>
    </source>
</evidence>
<evidence type="ECO:0000313" key="9">
    <source>
        <dbReference type="EMBL" id="GID14264.1"/>
    </source>
</evidence>
<reference evidence="9" key="1">
    <citation type="submission" date="2021-01" db="EMBL/GenBank/DDBJ databases">
        <title>Whole genome shotgun sequence of Actinocatenispora rupis NBRC 107355.</title>
        <authorList>
            <person name="Komaki H."/>
            <person name="Tamura T."/>
        </authorList>
    </citation>
    <scope>NUCLEOTIDE SEQUENCE</scope>
    <source>
        <strain evidence="9">NBRC 107355</strain>
    </source>
</reference>
<dbReference type="GO" id="GO:0005886">
    <property type="term" value="C:plasma membrane"/>
    <property type="evidence" value="ECO:0007669"/>
    <property type="project" value="UniProtKB-SubCell"/>
</dbReference>
<feature type="transmembrane region" description="Helical" evidence="8">
    <location>
        <begin position="369"/>
        <end position="390"/>
    </location>
</feature>
<dbReference type="Gene3D" id="1.10.3470.10">
    <property type="entry name" value="ABC transporter involved in vitamin B12 uptake, BtuC"/>
    <property type="match status" value="2"/>
</dbReference>
<evidence type="ECO:0000256" key="4">
    <source>
        <dbReference type="ARBA" id="ARBA00022475"/>
    </source>
</evidence>
<feature type="transmembrane region" description="Helical" evidence="8">
    <location>
        <begin position="599"/>
        <end position="628"/>
    </location>
</feature>
<dbReference type="GO" id="GO:0022857">
    <property type="term" value="F:transmembrane transporter activity"/>
    <property type="evidence" value="ECO:0007669"/>
    <property type="project" value="InterPro"/>
</dbReference>
<feature type="transmembrane region" description="Helical" evidence="8">
    <location>
        <begin position="477"/>
        <end position="499"/>
    </location>
</feature>
<dbReference type="RefSeq" id="WP_203662070.1">
    <property type="nucleotide sequence ID" value="NZ_BAAAZM010000001.1"/>
</dbReference>
<feature type="transmembrane region" description="Helical" evidence="8">
    <location>
        <begin position="163"/>
        <end position="184"/>
    </location>
</feature>
<dbReference type="InterPro" id="IPR000522">
    <property type="entry name" value="ABC_transptr_permease_BtuC"/>
</dbReference>
<keyword evidence="7 8" id="KW-0472">Membrane</keyword>
<feature type="transmembrane region" description="Helical" evidence="8">
    <location>
        <begin position="558"/>
        <end position="579"/>
    </location>
</feature>
<evidence type="ECO:0000256" key="8">
    <source>
        <dbReference type="SAM" id="Phobius"/>
    </source>
</evidence>
<keyword evidence="4" id="KW-1003">Cell membrane</keyword>
<evidence type="ECO:0000313" key="10">
    <source>
        <dbReference type="Proteomes" id="UP000612808"/>
    </source>
</evidence>
<dbReference type="Pfam" id="PF01032">
    <property type="entry name" value="FecCD"/>
    <property type="match status" value="2"/>
</dbReference>
<dbReference type="PANTHER" id="PTHR30472">
    <property type="entry name" value="FERRIC ENTEROBACTIN TRANSPORT SYSTEM PERMEASE PROTEIN"/>
    <property type="match status" value="1"/>
</dbReference>
<organism evidence="9 10">
    <name type="scientific">Actinocatenispora rupis</name>
    <dbReference type="NCBI Taxonomy" id="519421"/>
    <lineage>
        <taxon>Bacteria</taxon>
        <taxon>Bacillati</taxon>
        <taxon>Actinomycetota</taxon>
        <taxon>Actinomycetes</taxon>
        <taxon>Micromonosporales</taxon>
        <taxon>Micromonosporaceae</taxon>
        <taxon>Actinocatenispora</taxon>
    </lineage>
</organism>
<feature type="transmembrane region" description="Helical" evidence="8">
    <location>
        <begin position="423"/>
        <end position="440"/>
    </location>
</feature>
<dbReference type="Proteomes" id="UP000612808">
    <property type="component" value="Unassembled WGS sequence"/>
</dbReference>
<feature type="transmembrane region" description="Helical" evidence="8">
    <location>
        <begin position="205"/>
        <end position="226"/>
    </location>
</feature>
<feature type="transmembrane region" description="Helical" evidence="8">
    <location>
        <begin position="129"/>
        <end position="151"/>
    </location>
</feature>
<feature type="transmembrane region" description="Helical" evidence="8">
    <location>
        <begin position="452"/>
        <end position="471"/>
    </location>
</feature>
<protein>
    <submittedName>
        <fullName evidence="9">Fe3+-hydroxamate ABC transporter permease FhuB</fullName>
    </submittedName>
</protein>
<gene>
    <name evidence="9" type="primary">fhuB</name>
    <name evidence="9" type="ORF">Aru02nite_51530</name>
</gene>
<keyword evidence="6 8" id="KW-1133">Transmembrane helix</keyword>
<comment type="similarity">
    <text evidence="2">Belongs to the binding-protein-dependent transport system permease family. FecCD subfamily.</text>
</comment>
<comment type="subcellular location">
    <subcellularLocation>
        <location evidence="1">Cell membrane</location>
        <topology evidence="1">Multi-pass membrane protein</topology>
    </subcellularLocation>
</comment>
<evidence type="ECO:0000256" key="2">
    <source>
        <dbReference type="ARBA" id="ARBA00007935"/>
    </source>
</evidence>
<evidence type="ECO:0000256" key="5">
    <source>
        <dbReference type="ARBA" id="ARBA00022692"/>
    </source>
</evidence>
<dbReference type="SUPFAM" id="SSF81345">
    <property type="entry name" value="ABC transporter involved in vitamin B12 uptake, BtuC"/>
    <property type="match status" value="2"/>
</dbReference>
<feature type="transmembrane region" description="Helical" evidence="8">
    <location>
        <begin position="24"/>
        <end position="43"/>
    </location>
</feature>
<comment type="caution">
    <text evidence="9">The sequence shown here is derived from an EMBL/GenBank/DDBJ whole genome shotgun (WGS) entry which is preliminary data.</text>
</comment>
<proteinExistence type="inferred from homology"/>
<dbReference type="GO" id="GO:0033214">
    <property type="term" value="P:siderophore-iron import into cell"/>
    <property type="evidence" value="ECO:0007669"/>
    <property type="project" value="TreeGrafter"/>
</dbReference>
<keyword evidence="5 8" id="KW-0812">Transmembrane</keyword>
<accession>A0A8J3NFX1</accession>
<feature type="transmembrane region" description="Helical" evidence="8">
    <location>
        <begin position="251"/>
        <end position="281"/>
    </location>
</feature>
<name>A0A8J3NFX1_9ACTN</name>
<dbReference type="InterPro" id="IPR037294">
    <property type="entry name" value="ABC_BtuC-like"/>
</dbReference>
<evidence type="ECO:0000256" key="6">
    <source>
        <dbReference type="ARBA" id="ARBA00022989"/>
    </source>
</evidence>
<dbReference type="CDD" id="cd06550">
    <property type="entry name" value="TM_ABC_iron-siderophores_like"/>
    <property type="match status" value="2"/>
</dbReference>
<dbReference type="AlphaFoldDB" id="A0A8J3NFX1"/>
<feature type="transmembrane region" description="Helical" evidence="8">
    <location>
        <begin position="326"/>
        <end position="344"/>
    </location>
</feature>
<dbReference type="PANTHER" id="PTHR30472:SF37">
    <property type="entry name" value="FE(3+) DICITRATE TRANSPORT SYSTEM PERMEASE PROTEIN FECD-RELATED"/>
    <property type="match status" value="1"/>
</dbReference>
<feature type="transmembrane region" description="Helical" evidence="8">
    <location>
        <begin position="668"/>
        <end position="686"/>
    </location>
</feature>
<dbReference type="EMBL" id="BOMB01000030">
    <property type="protein sequence ID" value="GID14264.1"/>
    <property type="molecule type" value="Genomic_DNA"/>
</dbReference>
<sequence>MTRTADATAVSTVERPAPRRYRTAVVAVVGVALLVGFAVVHVGQGSAGIGLSRLLSLATGHADPDALAVLAGSRLPRLTAGLVTGLALGLSGALVQGATRNPLAAPDTLGVNAGGYLAVSLCTVSGIRLGILPSAAVAFAGGLAAAGLVQLLVSRGPMAPGRILLAGTAIAMAGSSAATVVLILNAQRAQGLFFWGNGSLLETGLSRPLLTGLIVLCGALLAPLLARPLDLLSLGDETAEAMGLRVGRIRLFAFGLAVLFSAASVALTGPIGFVGLVAPVVVRLFGVRRHAALLPLAALYGAVFVLGADVVARALLSASGTGDYEIPAGVVTALVGGPVFVYLARRVPTGDADTGAAVTVAAPGSRSRYGLIVVAGVVVLAGTVLVGLGLGDVHLGPGQLVRAVFGQADQLANGIVAFRAPRIVAAAAAGILLAGAGVAIQSVVRNPLAEPSLLGVTGGSSIGAVALITLVPTAPRWGIPAAALVGGVLALGLVMLLATGRRTAPLDPTRVVLIGIGVAAATAALVQVLSLRAQLQLAAALTWLAGSTYARSAGDLTWFAVPLVVLVGLVLVSRTLDLLGLGDDLPRSLGLPVGRTRLLVLLAGAVLAAGTAAVVGTVGFVGLVAPHLARRIVGPSHRRLLPVAALLGAVLVVAADAAGRWVLAPNEIPVGIVTALVGAPYLIWLLRRQKARADGA</sequence>
<feature type="transmembrane region" description="Helical" evidence="8">
    <location>
        <begin position="293"/>
        <end position="314"/>
    </location>
</feature>
<keyword evidence="3" id="KW-0813">Transport</keyword>